<sequence length="465" mass="53744">MTKHYFIYPNGGHSKMLAHNLDLLGHSYTFLDDFKESMSLESNLKFIKDNGGGSMSNPILLACDSLCQESIELKDKLRTKVENLGLACEDGFIYIMDELNSYIKSATNPKNKTLGLHMYGRVDKRYSSLYLNSISGKLNIVYIFSTYDELNNNKSLNNTFAMPFEHIKYLNSLQIILSTTNKTSDGKILLSLNHKIIVMAHAYTFPNGYLAYDDINSKYKKCAIKFNINENMPYILVSSKTNYQMAMDYFKELYGYETNKFIKAGYPPLDENIKNYEAIKKQTPDTILLATRSKRVLHLLKPVASKLLNLGYKLHFRPHPQDCGHKEFQDFASEFENIENFTIDMNYKGIKQSKFSMDTLSKMICIVTDYSSFAYTLPITNLRPAILFYPDTILQKCLEEKINNKIYKFNDDRLHIVAKTGNEVLDAVQNLNLEEWEKKILDYRNDEIYNIKNSSKFIAEFITNL</sequence>
<accession>A0A5L9WTT1</accession>
<evidence type="ECO:0008006" key="2">
    <source>
        <dbReference type="Google" id="ProtNLM"/>
    </source>
</evidence>
<gene>
    <name evidence="1" type="ORF">AAH24_07235</name>
</gene>
<organism evidence="1">
    <name type="scientific">Campylobacter fetus</name>
    <dbReference type="NCBI Taxonomy" id="196"/>
    <lineage>
        <taxon>Bacteria</taxon>
        <taxon>Pseudomonadati</taxon>
        <taxon>Campylobacterota</taxon>
        <taxon>Epsilonproteobacteria</taxon>
        <taxon>Campylobacterales</taxon>
        <taxon>Campylobacteraceae</taxon>
        <taxon>Campylobacter</taxon>
    </lineage>
</organism>
<evidence type="ECO:0000313" key="1">
    <source>
        <dbReference type="EMBL" id="EAK0469150.1"/>
    </source>
</evidence>
<protein>
    <recommendedName>
        <fullName evidence="2">CDP-Glycerol:Poly(Glycerophosphate) glycerophosphotransferase</fullName>
    </recommendedName>
</protein>
<name>A0A5L9WTT1_CAMFE</name>
<comment type="caution">
    <text evidence="1">The sequence shown here is derived from an EMBL/GenBank/DDBJ whole genome shotgun (WGS) entry which is preliminary data.</text>
</comment>
<proteinExistence type="predicted"/>
<dbReference type="AlphaFoldDB" id="A0A5L9WTT1"/>
<dbReference type="EMBL" id="AACCXM010000006">
    <property type="protein sequence ID" value="EAK0469150.1"/>
    <property type="molecule type" value="Genomic_DNA"/>
</dbReference>
<dbReference type="RefSeq" id="WP_065844036.1">
    <property type="nucleotide sequence ID" value="NZ_CBCUZH010000015.1"/>
</dbReference>
<reference evidence="1" key="1">
    <citation type="submission" date="2018-05" db="EMBL/GenBank/DDBJ databases">
        <authorList>
            <consortium name="PulseNet: The National Subtyping Network for Foodborne Disease Surveillance"/>
            <person name="Tarr C.L."/>
            <person name="Trees E."/>
            <person name="Katz L.S."/>
            <person name="Carleton-Romer H.A."/>
            <person name="Stroika S."/>
            <person name="Kucerova Z."/>
            <person name="Roache K.F."/>
            <person name="Sabol A.L."/>
            <person name="Besser J."/>
            <person name="Gerner-Smidt P."/>
        </authorList>
    </citation>
    <scope>NUCLEOTIDE SEQUENCE</scope>
    <source>
        <strain evidence="1">D4313</strain>
    </source>
</reference>